<evidence type="ECO:0000313" key="3">
    <source>
        <dbReference type="Proteomes" id="UP000008022"/>
    </source>
</evidence>
<name>A0A0E0NKR3_ORYRU</name>
<dbReference type="EnsemblPlants" id="ORUFI02G33590.1">
    <property type="protein sequence ID" value="ORUFI02G33590.1"/>
    <property type="gene ID" value="ORUFI02G33590"/>
</dbReference>
<dbReference type="AlphaFoldDB" id="A0A0E0NKR3"/>
<reference evidence="3" key="1">
    <citation type="submission" date="2013-06" db="EMBL/GenBank/DDBJ databases">
        <authorList>
            <person name="Zhao Q."/>
        </authorList>
    </citation>
    <scope>NUCLEOTIDE SEQUENCE</scope>
    <source>
        <strain evidence="3">cv. W1943</strain>
    </source>
</reference>
<reference evidence="2" key="2">
    <citation type="submission" date="2015-06" db="UniProtKB">
        <authorList>
            <consortium name="EnsemblPlants"/>
        </authorList>
    </citation>
    <scope>IDENTIFICATION</scope>
</reference>
<evidence type="ECO:0000256" key="1">
    <source>
        <dbReference type="SAM" id="MobiDB-lite"/>
    </source>
</evidence>
<sequence length="108" mass="11592">MGKKPVNRSPKDQSCNRNKNFQNTGNKLEIQTEAQSIQPGENIPAYQQVGVPFFLVALVCAGVGGERGGGEARARAEAIESAGCNLPLQKQCRESLETKGIASFSQNQ</sequence>
<dbReference type="HOGENOM" id="CLU_2201319_0_0_1"/>
<dbReference type="Gramene" id="ORUFI02G33590.1">
    <property type="protein sequence ID" value="ORUFI02G33590.1"/>
    <property type="gene ID" value="ORUFI02G33590"/>
</dbReference>
<dbReference type="Proteomes" id="UP000008022">
    <property type="component" value="Unassembled WGS sequence"/>
</dbReference>
<keyword evidence="3" id="KW-1185">Reference proteome</keyword>
<evidence type="ECO:0000313" key="2">
    <source>
        <dbReference type="EnsemblPlants" id="ORUFI02G33590.1"/>
    </source>
</evidence>
<proteinExistence type="predicted"/>
<feature type="region of interest" description="Disordered" evidence="1">
    <location>
        <begin position="1"/>
        <end position="25"/>
    </location>
</feature>
<accession>A0A0E0NKR3</accession>
<organism evidence="2 3">
    <name type="scientific">Oryza rufipogon</name>
    <name type="common">Brownbeard rice</name>
    <name type="synonym">Asian wild rice</name>
    <dbReference type="NCBI Taxonomy" id="4529"/>
    <lineage>
        <taxon>Eukaryota</taxon>
        <taxon>Viridiplantae</taxon>
        <taxon>Streptophyta</taxon>
        <taxon>Embryophyta</taxon>
        <taxon>Tracheophyta</taxon>
        <taxon>Spermatophyta</taxon>
        <taxon>Magnoliopsida</taxon>
        <taxon>Liliopsida</taxon>
        <taxon>Poales</taxon>
        <taxon>Poaceae</taxon>
        <taxon>BOP clade</taxon>
        <taxon>Oryzoideae</taxon>
        <taxon>Oryzeae</taxon>
        <taxon>Oryzinae</taxon>
        <taxon>Oryza</taxon>
    </lineage>
</organism>
<feature type="compositionally biased region" description="Polar residues" evidence="1">
    <location>
        <begin position="12"/>
        <end position="25"/>
    </location>
</feature>
<protein>
    <submittedName>
        <fullName evidence="2">Uncharacterized protein</fullName>
    </submittedName>
</protein>